<name>A0A4R6FB12_9SPHN</name>
<sequence>MRRTLCQVDYSVDRRLWCHGLVLARPCSSSFDGPGGTGSDLRTAQYVALYGIALSGLNLAFYKSLETLPLGMAVTIELLGPIVVACNPSRRIDLVWVALALIGLIEILPRDEAVHAGARGTLFALLAALCWGAYILIAKRAQRSEISDLVGFGIAVSAMIVIPVGIVSAGFRLIDIAILPTALCIGILSTAIPYALDYIAIKRLGAETFSLALCVHPAVATLLGAIFLHERITQSAMLATLCMTTAAGGRFVSTAFAGRAAERG</sequence>
<evidence type="ECO:0000313" key="3">
    <source>
        <dbReference type="EMBL" id="TDN78252.1"/>
    </source>
</evidence>
<gene>
    <name evidence="3" type="ORF">EV664_11811</name>
</gene>
<feature type="transmembrane region" description="Helical" evidence="1">
    <location>
        <begin position="94"/>
        <end position="110"/>
    </location>
</feature>
<feature type="transmembrane region" description="Helical" evidence="1">
    <location>
        <begin position="235"/>
        <end position="258"/>
    </location>
</feature>
<feature type="transmembrane region" description="Helical" evidence="1">
    <location>
        <begin position="149"/>
        <end position="171"/>
    </location>
</feature>
<reference evidence="3 4" key="1">
    <citation type="submission" date="2019-03" db="EMBL/GenBank/DDBJ databases">
        <title>Genomic Encyclopedia of Type Strains, Phase IV (KMG-IV): sequencing the most valuable type-strain genomes for metagenomic binning, comparative biology and taxonomic classification.</title>
        <authorList>
            <person name="Goeker M."/>
        </authorList>
    </citation>
    <scope>NUCLEOTIDE SEQUENCE [LARGE SCALE GENOMIC DNA]</scope>
    <source>
        <strain evidence="3 4">DSM 25059</strain>
    </source>
</reference>
<dbReference type="InterPro" id="IPR037185">
    <property type="entry name" value="EmrE-like"/>
</dbReference>
<feature type="domain" description="EamA" evidence="2">
    <location>
        <begin position="119"/>
        <end position="246"/>
    </location>
</feature>
<evidence type="ECO:0000259" key="2">
    <source>
        <dbReference type="Pfam" id="PF00892"/>
    </source>
</evidence>
<evidence type="ECO:0000313" key="4">
    <source>
        <dbReference type="Proteomes" id="UP000295493"/>
    </source>
</evidence>
<organism evidence="3 4">
    <name type="scientific">Stakelama pacifica</name>
    <dbReference type="NCBI Taxonomy" id="517720"/>
    <lineage>
        <taxon>Bacteria</taxon>
        <taxon>Pseudomonadati</taxon>
        <taxon>Pseudomonadota</taxon>
        <taxon>Alphaproteobacteria</taxon>
        <taxon>Sphingomonadales</taxon>
        <taxon>Sphingomonadaceae</taxon>
        <taxon>Stakelama</taxon>
    </lineage>
</organism>
<dbReference type="AlphaFoldDB" id="A0A4R6FB12"/>
<keyword evidence="1" id="KW-0472">Membrane</keyword>
<evidence type="ECO:0000256" key="1">
    <source>
        <dbReference type="SAM" id="Phobius"/>
    </source>
</evidence>
<dbReference type="SUPFAM" id="SSF103481">
    <property type="entry name" value="Multidrug resistance efflux transporter EmrE"/>
    <property type="match status" value="1"/>
</dbReference>
<comment type="caution">
    <text evidence="3">The sequence shown here is derived from an EMBL/GenBank/DDBJ whole genome shotgun (WGS) entry which is preliminary data.</text>
</comment>
<dbReference type="InterPro" id="IPR000620">
    <property type="entry name" value="EamA_dom"/>
</dbReference>
<feature type="transmembrane region" description="Helical" evidence="1">
    <location>
        <begin position="177"/>
        <end position="196"/>
    </location>
</feature>
<dbReference type="Pfam" id="PF00892">
    <property type="entry name" value="EamA"/>
    <property type="match status" value="1"/>
</dbReference>
<feature type="transmembrane region" description="Helical" evidence="1">
    <location>
        <begin position="208"/>
        <end position="229"/>
    </location>
</feature>
<dbReference type="EMBL" id="SNWD01000018">
    <property type="protein sequence ID" value="TDN78252.1"/>
    <property type="molecule type" value="Genomic_DNA"/>
</dbReference>
<accession>A0A4R6FB12</accession>
<dbReference type="OrthoDB" id="9815120at2"/>
<proteinExistence type="predicted"/>
<feature type="transmembrane region" description="Helical" evidence="1">
    <location>
        <begin position="116"/>
        <end position="137"/>
    </location>
</feature>
<keyword evidence="1" id="KW-1133">Transmembrane helix</keyword>
<dbReference type="GO" id="GO:0016020">
    <property type="term" value="C:membrane"/>
    <property type="evidence" value="ECO:0007669"/>
    <property type="project" value="InterPro"/>
</dbReference>
<keyword evidence="4" id="KW-1185">Reference proteome</keyword>
<protein>
    <submittedName>
        <fullName evidence="3">Inner membrane transporter RhtA</fullName>
    </submittedName>
</protein>
<dbReference type="RefSeq" id="WP_133497014.1">
    <property type="nucleotide sequence ID" value="NZ_BMLU01000017.1"/>
</dbReference>
<keyword evidence="1" id="KW-0812">Transmembrane</keyword>
<dbReference type="Proteomes" id="UP000295493">
    <property type="component" value="Unassembled WGS sequence"/>
</dbReference>